<accession>A0A559JVP3</accession>
<evidence type="ECO:0000259" key="1">
    <source>
        <dbReference type="Pfam" id="PF01408"/>
    </source>
</evidence>
<dbReference type="SUPFAM" id="SSF55347">
    <property type="entry name" value="Glyceraldehyde-3-phosphate dehydrogenase-like, C-terminal domain"/>
    <property type="match status" value="1"/>
</dbReference>
<dbReference type="Proteomes" id="UP000317036">
    <property type="component" value="Unassembled WGS sequence"/>
</dbReference>
<keyword evidence="4" id="KW-1185">Reference proteome</keyword>
<dbReference type="PANTHER" id="PTHR43377">
    <property type="entry name" value="BILIVERDIN REDUCTASE A"/>
    <property type="match status" value="1"/>
</dbReference>
<dbReference type="PANTHER" id="PTHR43377:SF1">
    <property type="entry name" value="BILIVERDIN REDUCTASE A"/>
    <property type="match status" value="1"/>
</dbReference>
<dbReference type="InterPro" id="IPR051450">
    <property type="entry name" value="Gfo/Idh/MocA_Oxidoreductases"/>
</dbReference>
<feature type="domain" description="Gfo/Idh/MocA-like oxidoreductase N-terminal" evidence="1">
    <location>
        <begin position="5"/>
        <end position="124"/>
    </location>
</feature>
<reference evidence="3 4" key="1">
    <citation type="submission" date="2019-07" db="EMBL/GenBank/DDBJ databases">
        <authorList>
            <person name="Kim J."/>
        </authorList>
    </citation>
    <scope>NUCLEOTIDE SEQUENCE [LARGE SCALE GENOMIC DNA]</scope>
    <source>
        <strain evidence="3 4">JC52</strain>
    </source>
</reference>
<dbReference type="Pfam" id="PF22725">
    <property type="entry name" value="GFO_IDH_MocA_C3"/>
    <property type="match status" value="1"/>
</dbReference>
<sequence length="322" mass="36449">MSSKFRVAIIGAGRMANSVHYPSLASFDDVEIAAICDLSPKALNETADKYNVSGRYDDYRTMVQEVKPDAVYVIGQPHLMFDIWMWCLQQGQNLYIEKPLGITIHQARALAYTAKQNNCITQVSFQRRSTPMVMKLREECLKRGPITHAVCKFYKSEMKPYLQARDRMMDDTVHSIDTVRWMCGGEVVKVESTTKRVNVPDINFISSTLHFDNGSTGYLINSWSSGRRIFSVEMHAPNICAEAEHERKGFLYADGDTQGVEYDAREIGEGTELYEYAGFRTKHREFIDCVKAGKLPSSHFGDALKTMEVAEIILAQALLEGR</sequence>
<dbReference type="Gene3D" id="3.40.50.720">
    <property type="entry name" value="NAD(P)-binding Rossmann-like Domain"/>
    <property type="match status" value="1"/>
</dbReference>
<dbReference type="RefSeq" id="WP_144854191.1">
    <property type="nucleotide sequence ID" value="NZ_VNJI01000062.1"/>
</dbReference>
<protein>
    <submittedName>
        <fullName evidence="3">Gfo/Idh/MocA family oxidoreductase</fullName>
    </submittedName>
</protein>
<dbReference type="InterPro" id="IPR036291">
    <property type="entry name" value="NAD(P)-bd_dom_sf"/>
</dbReference>
<proteinExistence type="predicted"/>
<dbReference type="SUPFAM" id="SSF51735">
    <property type="entry name" value="NAD(P)-binding Rossmann-fold domains"/>
    <property type="match status" value="1"/>
</dbReference>
<organism evidence="3 4">
    <name type="scientific">Paenibacillus cremeus</name>
    <dbReference type="NCBI Taxonomy" id="2163881"/>
    <lineage>
        <taxon>Bacteria</taxon>
        <taxon>Bacillati</taxon>
        <taxon>Bacillota</taxon>
        <taxon>Bacilli</taxon>
        <taxon>Bacillales</taxon>
        <taxon>Paenibacillaceae</taxon>
        <taxon>Paenibacillus</taxon>
    </lineage>
</organism>
<dbReference type="OrthoDB" id="9815825at2"/>
<name>A0A559JVP3_9BACL</name>
<dbReference type="AlphaFoldDB" id="A0A559JVP3"/>
<dbReference type="Pfam" id="PF01408">
    <property type="entry name" value="GFO_IDH_MocA"/>
    <property type="match status" value="1"/>
</dbReference>
<dbReference type="EMBL" id="VNJI01000062">
    <property type="protein sequence ID" value="TVY03961.1"/>
    <property type="molecule type" value="Genomic_DNA"/>
</dbReference>
<feature type="domain" description="GFO/IDH/MocA-like oxidoreductase" evidence="2">
    <location>
        <begin position="168"/>
        <end position="227"/>
    </location>
</feature>
<comment type="caution">
    <text evidence="3">The sequence shown here is derived from an EMBL/GenBank/DDBJ whole genome shotgun (WGS) entry which is preliminary data.</text>
</comment>
<dbReference type="InterPro" id="IPR000683">
    <property type="entry name" value="Gfo/Idh/MocA-like_OxRdtase_N"/>
</dbReference>
<evidence type="ECO:0000313" key="3">
    <source>
        <dbReference type="EMBL" id="TVY03961.1"/>
    </source>
</evidence>
<dbReference type="Gene3D" id="3.30.360.10">
    <property type="entry name" value="Dihydrodipicolinate Reductase, domain 2"/>
    <property type="match status" value="1"/>
</dbReference>
<dbReference type="InterPro" id="IPR055170">
    <property type="entry name" value="GFO_IDH_MocA-like_dom"/>
</dbReference>
<gene>
    <name evidence="3" type="ORF">FPZ49_31030</name>
</gene>
<evidence type="ECO:0000313" key="4">
    <source>
        <dbReference type="Proteomes" id="UP000317036"/>
    </source>
</evidence>
<dbReference type="GO" id="GO:0000166">
    <property type="term" value="F:nucleotide binding"/>
    <property type="evidence" value="ECO:0007669"/>
    <property type="project" value="InterPro"/>
</dbReference>
<evidence type="ECO:0000259" key="2">
    <source>
        <dbReference type="Pfam" id="PF22725"/>
    </source>
</evidence>